<comment type="caution">
    <text evidence="1">The sequence shown here is derived from an EMBL/GenBank/DDBJ whole genome shotgun (WGS) entry which is preliminary data.</text>
</comment>
<keyword evidence="2" id="KW-1185">Reference proteome</keyword>
<accession>A0ABQ9Y827</accession>
<name>A0ABQ9Y827_9EUKA</name>
<organism evidence="1 2">
    <name type="scientific">Blattamonas nauphoetae</name>
    <dbReference type="NCBI Taxonomy" id="2049346"/>
    <lineage>
        <taxon>Eukaryota</taxon>
        <taxon>Metamonada</taxon>
        <taxon>Preaxostyla</taxon>
        <taxon>Oxymonadida</taxon>
        <taxon>Blattamonas</taxon>
    </lineage>
</organism>
<dbReference type="EMBL" id="JARBJD010000026">
    <property type="protein sequence ID" value="KAK2959887.1"/>
    <property type="molecule type" value="Genomic_DNA"/>
</dbReference>
<sequence>MSIQTSLLQYYVHVEKKKARQEHLDKTQSDTLLIPEDEQDLVNDAFLRIPDDTNQAANHSDHSEMVINQVHIPTPAERARHLYPEWVANPTFLGPDGLSVFINEEGESYAEYVNP</sequence>
<reference evidence="1 2" key="1">
    <citation type="journal article" date="2022" name="bioRxiv">
        <title>Genomics of Preaxostyla Flagellates Illuminates Evolutionary Transitions and the Path Towards Mitochondrial Loss.</title>
        <authorList>
            <person name="Novak L.V.F."/>
            <person name="Treitli S.C."/>
            <person name="Pyrih J."/>
            <person name="Halakuc P."/>
            <person name="Pipaliya S.V."/>
            <person name="Vacek V."/>
            <person name="Brzon O."/>
            <person name="Soukal P."/>
            <person name="Eme L."/>
            <person name="Dacks J.B."/>
            <person name="Karnkowska A."/>
            <person name="Elias M."/>
            <person name="Hampl V."/>
        </authorList>
    </citation>
    <scope>NUCLEOTIDE SEQUENCE [LARGE SCALE GENOMIC DNA]</scope>
    <source>
        <strain evidence="1">NAU3</strain>
        <tissue evidence="1">Gut</tissue>
    </source>
</reference>
<evidence type="ECO:0000313" key="1">
    <source>
        <dbReference type="EMBL" id="KAK2959887.1"/>
    </source>
</evidence>
<dbReference type="Proteomes" id="UP001281761">
    <property type="component" value="Unassembled WGS sequence"/>
</dbReference>
<evidence type="ECO:0000313" key="2">
    <source>
        <dbReference type="Proteomes" id="UP001281761"/>
    </source>
</evidence>
<protein>
    <submittedName>
        <fullName evidence="1">Uncharacterized protein</fullName>
    </submittedName>
</protein>
<proteinExistence type="predicted"/>
<gene>
    <name evidence="1" type="ORF">BLNAU_5084</name>
</gene>